<gene>
    <name evidence="2" type="primary">ybeD</name>
    <name evidence="2" type="ORF">NCTC9601_03567</name>
</gene>
<reference evidence="2 3" key="1">
    <citation type="submission" date="2018-06" db="EMBL/GenBank/DDBJ databases">
        <authorList>
            <consortium name="Pathogen Informatics"/>
            <person name="Doyle S."/>
        </authorList>
    </citation>
    <scope>NUCLEOTIDE SEQUENCE [LARGE SCALE GENOMIC DNA]</scope>
    <source>
        <strain evidence="2 3">NCTC9601</strain>
    </source>
</reference>
<evidence type="ECO:0000313" key="2">
    <source>
        <dbReference type="EMBL" id="SPX56373.1"/>
    </source>
</evidence>
<dbReference type="InterPro" id="IPR027471">
    <property type="entry name" value="YbeD-like_sf"/>
</dbReference>
<evidence type="ECO:0000313" key="3">
    <source>
        <dbReference type="Proteomes" id="UP000251123"/>
    </source>
</evidence>
<proteinExistence type="inferred from homology"/>
<dbReference type="Pfam" id="PF04359">
    <property type="entry name" value="DUF493"/>
    <property type="match status" value="1"/>
</dbReference>
<name>A0A2X1QLE5_KLEPN</name>
<organism evidence="2 3">
    <name type="scientific">Klebsiella pneumoniae</name>
    <dbReference type="NCBI Taxonomy" id="573"/>
    <lineage>
        <taxon>Bacteria</taxon>
        <taxon>Pseudomonadati</taxon>
        <taxon>Pseudomonadota</taxon>
        <taxon>Gammaproteobacteria</taxon>
        <taxon>Enterobacterales</taxon>
        <taxon>Enterobacteriaceae</taxon>
        <taxon>Klebsiella/Raoultella group</taxon>
        <taxon>Klebsiella</taxon>
        <taxon>Klebsiella pneumoniae complex</taxon>
    </lineage>
</organism>
<dbReference type="Proteomes" id="UP000251123">
    <property type="component" value="Unassembled WGS sequence"/>
</dbReference>
<dbReference type="AlphaFoldDB" id="A0A2X1QLE5"/>
<evidence type="ECO:0000256" key="1">
    <source>
        <dbReference type="ARBA" id="ARBA00008460"/>
    </source>
</evidence>
<protein>
    <submittedName>
        <fullName evidence="2">Lipoate regulatory protein YbeD</fullName>
    </submittedName>
</protein>
<comment type="similarity">
    <text evidence="1">Belongs to the UPF0250 family.</text>
</comment>
<sequence>MKTKLNELLEFPTPFTYKVMGQALPELVDQVVEVVQRHAPGDYSRQ</sequence>
<dbReference type="EMBL" id="UASN01000021">
    <property type="protein sequence ID" value="SPX56373.1"/>
    <property type="molecule type" value="Genomic_DNA"/>
</dbReference>
<dbReference type="Gene3D" id="3.30.70.260">
    <property type="match status" value="1"/>
</dbReference>
<dbReference type="PANTHER" id="PTHR38036:SF1">
    <property type="entry name" value="UPF0250 PROTEIN YBED"/>
    <property type="match status" value="1"/>
</dbReference>
<dbReference type="SUPFAM" id="SSF117991">
    <property type="entry name" value="YbeD/HP0495-like"/>
    <property type="match status" value="1"/>
</dbReference>
<dbReference type="GO" id="GO:0005829">
    <property type="term" value="C:cytosol"/>
    <property type="evidence" value="ECO:0007669"/>
    <property type="project" value="TreeGrafter"/>
</dbReference>
<accession>A0A2X1QLE5</accession>
<dbReference type="PANTHER" id="PTHR38036">
    <property type="entry name" value="UPF0250 PROTEIN YBED"/>
    <property type="match status" value="1"/>
</dbReference>
<dbReference type="InterPro" id="IPR007454">
    <property type="entry name" value="UPF0250_YbeD-like"/>
</dbReference>